<reference evidence="5 6" key="1">
    <citation type="submission" date="2021-02" db="EMBL/GenBank/DDBJ databases">
        <title>De Novo genome assembly of isolated myxobacteria.</title>
        <authorList>
            <person name="Stevens D.C."/>
        </authorList>
    </citation>
    <scope>NUCLEOTIDE SEQUENCE [LARGE SCALE GENOMIC DNA]</scope>
    <source>
        <strain evidence="6">SCPEA02</strain>
    </source>
</reference>
<dbReference type="EC" id="2.7.13.3" evidence="2"/>
<dbReference type="InterPro" id="IPR003594">
    <property type="entry name" value="HATPase_dom"/>
</dbReference>
<feature type="transmembrane region" description="Helical" evidence="3">
    <location>
        <begin position="63"/>
        <end position="80"/>
    </location>
</feature>
<keyword evidence="6" id="KW-1185">Reference proteome</keyword>
<feature type="transmembrane region" description="Helical" evidence="3">
    <location>
        <begin position="92"/>
        <end position="116"/>
    </location>
</feature>
<sequence>MESAPLARMAAPPQPSRWAWWRVVFTLWTLVGTFTVVEGCVSRLLRGRPLAPWRDLIIPQTNVWLWALLTPSIFWLARRLPLERGAWKRNAALHVLLGLGYAAVSSGFDSLLAFVLGVTDDFTFFQAYSFAAFINVQGYFVTMFIAQGLRYHEQLHERRLRASELESQLWQTRLQALEMQLRPHFFFNSLHSVASLIRAGSSKEAVRMIGGIGDLMRAVLRRDGAQEVPLRQELELVEQYLAIERIRFQDRLEVRLDVEAEALDARVPHFILQPLVENAIRHGIEASEGRGRVELSISRAGDSLRLRVRDTGTGPTAKQLAEGGRGVGLSNTRARLQHLYGSNYRFELGHAEGGGALVSVDLPFRPVVTEATEEDAARPREALLP</sequence>
<feature type="domain" description="Histidine kinase" evidence="4">
    <location>
        <begin position="271"/>
        <end position="366"/>
    </location>
</feature>
<dbReference type="Pfam" id="PF02518">
    <property type="entry name" value="HATPase_c"/>
    <property type="match status" value="1"/>
</dbReference>
<dbReference type="InterPro" id="IPR036890">
    <property type="entry name" value="HATPase_C_sf"/>
</dbReference>
<evidence type="ECO:0000259" key="4">
    <source>
        <dbReference type="PROSITE" id="PS50109"/>
    </source>
</evidence>
<keyword evidence="3" id="KW-0472">Membrane</keyword>
<evidence type="ECO:0000313" key="5">
    <source>
        <dbReference type="EMBL" id="QSQ27690.1"/>
    </source>
</evidence>
<dbReference type="Proteomes" id="UP000662747">
    <property type="component" value="Chromosome"/>
</dbReference>
<name>A0ABX7PBC5_9BACT</name>
<dbReference type="SUPFAM" id="SSF55874">
    <property type="entry name" value="ATPase domain of HSP90 chaperone/DNA topoisomerase II/histidine kinase"/>
    <property type="match status" value="1"/>
</dbReference>
<accession>A0ABX7PBC5</accession>
<keyword evidence="3" id="KW-0812">Transmembrane</keyword>
<evidence type="ECO:0000313" key="6">
    <source>
        <dbReference type="Proteomes" id="UP000662747"/>
    </source>
</evidence>
<evidence type="ECO:0000256" key="3">
    <source>
        <dbReference type="SAM" id="Phobius"/>
    </source>
</evidence>
<organism evidence="5 6">
    <name type="scientific">Pyxidicoccus parkwayensis</name>
    <dbReference type="NCBI Taxonomy" id="2813578"/>
    <lineage>
        <taxon>Bacteria</taxon>
        <taxon>Pseudomonadati</taxon>
        <taxon>Myxococcota</taxon>
        <taxon>Myxococcia</taxon>
        <taxon>Myxococcales</taxon>
        <taxon>Cystobacterineae</taxon>
        <taxon>Myxococcaceae</taxon>
        <taxon>Pyxidicoccus</taxon>
    </lineage>
</organism>
<evidence type="ECO:0000256" key="1">
    <source>
        <dbReference type="ARBA" id="ARBA00000085"/>
    </source>
</evidence>
<dbReference type="InterPro" id="IPR050640">
    <property type="entry name" value="Bact_2-comp_sensor_kinase"/>
</dbReference>
<dbReference type="PROSITE" id="PS50109">
    <property type="entry name" value="HIS_KIN"/>
    <property type="match status" value="1"/>
</dbReference>
<dbReference type="InterPro" id="IPR004358">
    <property type="entry name" value="Sig_transdc_His_kin-like_C"/>
</dbReference>
<dbReference type="PANTHER" id="PTHR34220">
    <property type="entry name" value="SENSOR HISTIDINE KINASE YPDA"/>
    <property type="match status" value="1"/>
</dbReference>
<dbReference type="PRINTS" id="PR00344">
    <property type="entry name" value="BCTRLSENSOR"/>
</dbReference>
<dbReference type="InterPro" id="IPR005467">
    <property type="entry name" value="His_kinase_dom"/>
</dbReference>
<feature type="transmembrane region" description="Helical" evidence="3">
    <location>
        <begin position="128"/>
        <end position="149"/>
    </location>
</feature>
<comment type="catalytic activity">
    <reaction evidence="1">
        <text>ATP + protein L-histidine = ADP + protein N-phospho-L-histidine.</text>
        <dbReference type="EC" id="2.7.13.3"/>
    </reaction>
</comment>
<dbReference type="PANTHER" id="PTHR34220:SF7">
    <property type="entry name" value="SENSOR HISTIDINE KINASE YPDA"/>
    <property type="match status" value="1"/>
</dbReference>
<proteinExistence type="predicted"/>
<dbReference type="Pfam" id="PF06580">
    <property type="entry name" value="His_kinase"/>
    <property type="match status" value="1"/>
</dbReference>
<dbReference type="EMBL" id="CP071090">
    <property type="protein sequence ID" value="QSQ27690.1"/>
    <property type="molecule type" value="Genomic_DNA"/>
</dbReference>
<dbReference type="RefSeq" id="WP_206729209.1">
    <property type="nucleotide sequence ID" value="NZ_CP071090.1"/>
</dbReference>
<gene>
    <name evidence="5" type="ORF">JY651_23500</name>
</gene>
<keyword evidence="3" id="KW-1133">Transmembrane helix</keyword>
<dbReference type="GO" id="GO:0016301">
    <property type="term" value="F:kinase activity"/>
    <property type="evidence" value="ECO:0007669"/>
    <property type="project" value="UniProtKB-KW"/>
</dbReference>
<dbReference type="InterPro" id="IPR010559">
    <property type="entry name" value="Sig_transdc_His_kin_internal"/>
</dbReference>
<keyword evidence="5" id="KW-0808">Transferase</keyword>
<dbReference type="Gene3D" id="3.30.565.10">
    <property type="entry name" value="Histidine kinase-like ATPase, C-terminal domain"/>
    <property type="match status" value="1"/>
</dbReference>
<evidence type="ECO:0000256" key="2">
    <source>
        <dbReference type="ARBA" id="ARBA00012438"/>
    </source>
</evidence>
<keyword evidence="5" id="KW-0418">Kinase</keyword>
<dbReference type="SMART" id="SM00387">
    <property type="entry name" value="HATPase_c"/>
    <property type="match status" value="1"/>
</dbReference>
<protein>
    <recommendedName>
        <fullName evidence="2">histidine kinase</fullName>
        <ecNumber evidence="2">2.7.13.3</ecNumber>
    </recommendedName>
</protein>